<feature type="transmembrane region" description="Helical" evidence="2">
    <location>
        <begin position="330"/>
        <end position="348"/>
    </location>
</feature>
<evidence type="ECO:0000256" key="1">
    <source>
        <dbReference type="SAM" id="MobiDB-lite"/>
    </source>
</evidence>
<dbReference type="InterPro" id="IPR012429">
    <property type="entry name" value="HGSNAT_cat"/>
</dbReference>
<evidence type="ECO:0000313" key="5">
    <source>
        <dbReference type="Proteomes" id="UP000535890"/>
    </source>
</evidence>
<dbReference type="RefSeq" id="WP_179793115.1">
    <property type="nucleotide sequence ID" value="NZ_BAABHP010000004.1"/>
</dbReference>
<feature type="domain" description="Heparan-alpha-glucosaminide N-acetyltransferase catalytic" evidence="3">
    <location>
        <begin position="23"/>
        <end position="229"/>
    </location>
</feature>
<evidence type="ECO:0000256" key="2">
    <source>
        <dbReference type="SAM" id="Phobius"/>
    </source>
</evidence>
<keyword evidence="2" id="KW-1133">Transmembrane helix</keyword>
<accession>A0A7Y9DTI8</accession>
<comment type="caution">
    <text evidence="4">The sequence shown here is derived from an EMBL/GenBank/DDBJ whole genome shotgun (WGS) entry which is preliminary data.</text>
</comment>
<proteinExistence type="predicted"/>
<sequence>MTHALTRPPAAPAPEAPAPPRGRVLGVDLARGLALLGMMAVHSLDETDAAGNATWTSVLVGGKSAALFAVLAGVGIAFTTGRARVPLRSDRALPTAVGLVVRGLAVGLVGLLLGGNDASVAAVILAYYALLFVAAVPLVFLGRRTLLVLGGLLVLAAPVASQALRAHLPVATGTNPSFTGLVGDPLGLLTELTVTGYYPVLSWLPYLCVGLAVGRMRLTSARTAATLAGAGTALAVAAVVVSDRLLARGLPAILAASTGADPDAVHEALTVGPDGVTPTTTWWWLAVDTPHSSTPPDLALTIGVALAVLGVALLADHVRSGVLDLVRAPLAAAGGMTLTFYALHVLFINSDLDVYGPTAGYVIQVVAVLLLGWGWRATAGRGPLEAAVSALSRRAARAVAAARSGRPARSLT</sequence>
<feature type="transmembrane region" description="Helical" evidence="2">
    <location>
        <begin position="64"/>
        <end position="81"/>
    </location>
</feature>
<keyword evidence="2" id="KW-0472">Membrane</keyword>
<name>A0A7Y9DTI8_9PSEU</name>
<feature type="transmembrane region" description="Helical" evidence="2">
    <location>
        <begin position="120"/>
        <end position="141"/>
    </location>
</feature>
<keyword evidence="5" id="KW-1185">Reference proteome</keyword>
<evidence type="ECO:0000259" key="3">
    <source>
        <dbReference type="Pfam" id="PF07786"/>
    </source>
</evidence>
<keyword evidence="2" id="KW-0812">Transmembrane</keyword>
<reference evidence="4 5" key="1">
    <citation type="submission" date="2020-07" db="EMBL/GenBank/DDBJ databases">
        <title>Sequencing the genomes of 1000 actinobacteria strains.</title>
        <authorList>
            <person name="Klenk H.-P."/>
        </authorList>
    </citation>
    <scope>NUCLEOTIDE SEQUENCE [LARGE SCALE GENOMIC DNA]</scope>
    <source>
        <strain evidence="4 5">DSM 45772</strain>
    </source>
</reference>
<feature type="transmembrane region" description="Helical" evidence="2">
    <location>
        <begin position="196"/>
        <end position="214"/>
    </location>
</feature>
<organism evidence="4 5">
    <name type="scientific">Actinomycetospora corticicola</name>
    <dbReference type="NCBI Taxonomy" id="663602"/>
    <lineage>
        <taxon>Bacteria</taxon>
        <taxon>Bacillati</taxon>
        <taxon>Actinomycetota</taxon>
        <taxon>Actinomycetes</taxon>
        <taxon>Pseudonocardiales</taxon>
        <taxon>Pseudonocardiaceae</taxon>
        <taxon>Actinomycetospora</taxon>
    </lineage>
</organism>
<feature type="transmembrane region" description="Helical" evidence="2">
    <location>
        <begin position="221"/>
        <end position="241"/>
    </location>
</feature>
<feature type="transmembrane region" description="Helical" evidence="2">
    <location>
        <begin position="146"/>
        <end position="164"/>
    </location>
</feature>
<feature type="transmembrane region" description="Helical" evidence="2">
    <location>
        <begin position="93"/>
        <end position="114"/>
    </location>
</feature>
<feature type="compositionally biased region" description="Pro residues" evidence="1">
    <location>
        <begin position="9"/>
        <end position="20"/>
    </location>
</feature>
<dbReference type="Pfam" id="PF07786">
    <property type="entry name" value="HGSNAT_cat"/>
    <property type="match status" value="1"/>
</dbReference>
<dbReference type="EMBL" id="JACCBN010000001">
    <property type="protein sequence ID" value="NYD35251.1"/>
    <property type="molecule type" value="Genomic_DNA"/>
</dbReference>
<feature type="transmembrane region" description="Helical" evidence="2">
    <location>
        <begin position="298"/>
        <end position="318"/>
    </location>
</feature>
<dbReference type="Proteomes" id="UP000535890">
    <property type="component" value="Unassembled WGS sequence"/>
</dbReference>
<feature type="region of interest" description="Disordered" evidence="1">
    <location>
        <begin position="1"/>
        <end position="22"/>
    </location>
</feature>
<protein>
    <submittedName>
        <fullName evidence="4">Putative membrane protein</fullName>
    </submittedName>
</protein>
<dbReference type="AlphaFoldDB" id="A0A7Y9DTI8"/>
<evidence type="ECO:0000313" key="4">
    <source>
        <dbReference type="EMBL" id="NYD35251.1"/>
    </source>
</evidence>
<gene>
    <name evidence="4" type="ORF">BJ983_001353</name>
</gene>
<feature type="transmembrane region" description="Helical" evidence="2">
    <location>
        <begin position="354"/>
        <end position="375"/>
    </location>
</feature>